<feature type="transmembrane region" description="Helical" evidence="1">
    <location>
        <begin position="205"/>
        <end position="233"/>
    </location>
</feature>
<evidence type="ECO:0000256" key="1">
    <source>
        <dbReference type="SAM" id="Phobius"/>
    </source>
</evidence>
<protein>
    <submittedName>
        <fullName evidence="2">Uncharacterized protein</fullName>
    </submittedName>
</protein>
<feature type="transmembrane region" description="Helical" evidence="1">
    <location>
        <begin position="18"/>
        <end position="39"/>
    </location>
</feature>
<dbReference type="EMBL" id="PKMF04000063">
    <property type="protein sequence ID" value="KAK7853673.1"/>
    <property type="molecule type" value="Genomic_DNA"/>
</dbReference>
<gene>
    <name evidence="2" type="ORF">CFP56_035175</name>
</gene>
<dbReference type="AlphaFoldDB" id="A0AAW0LRK8"/>
<keyword evidence="1" id="KW-0472">Membrane</keyword>
<name>A0AAW0LRK8_QUESU</name>
<feature type="transmembrane region" description="Helical" evidence="1">
    <location>
        <begin position="76"/>
        <end position="99"/>
    </location>
</feature>
<dbReference type="Proteomes" id="UP000237347">
    <property type="component" value="Unassembled WGS sequence"/>
</dbReference>
<comment type="caution">
    <text evidence="2">The sequence shown here is derived from an EMBL/GenBank/DDBJ whole genome shotgun (WGS) entry which is preliminary data.</text>
</comment>
<feature type="transmembrane region" description="Helical" evidence="1">
    <location>
        <begin position="172"/>
        <end position="193"/>
    </location>
</feature>
<sequence>MQLEGTADTTSPSYWLNWRVLPCAVWVVMPLVIASFMIWKYEILDHMKSDRVETHTNQISQYCKARRPCVKEIHPIWLLAFRVFAFCLLLGTLIVKVVANGGRIFYYYTQRDLNVHCVETDAEQGPYVPLTFTYREATNVSQDRRVSDPQEKNCVFQAAAILSYIFEVMFQMNAGAVMLTDSVYWCIIFPFLTIQDYNLNFRVPLYWISFFVIWTGVYVIAQWIIHACVSIWWPYPFLDLSSPYAPLCLISVKDKKAYQLDSL</sequence>
<keyword evidence="1" id="KW-0812">Transmembrane</keyword>
<dbReference type="PANTHER" id="PTHR12242:SF29">
    <property type="entry name" value="TRANSMEMBRANE PROTEIN"/>
    <property type="match status" value="1"/>
</dbReference>
<dbReference type="PANTHER" id="PTHR12242">
    <property type="entry name" value="OS02G0130600 PROTEIN-RELATED"/>
    <property type="match status" value="1"/>
</dbReference>
<proteinExistence type="predicted"/>
<organism evidence="2 3">
    <name type="scientific">Quercus suber</name>
    <name type="common">Cork oak</name>
    <dbReference type="NCBI Taxonomy" id="58331"/>
    <lineage>
        <taxon>Eukaryota</taxon>
        <taxon>Viridiplantae</taxon>
        <taxon>Streptophyta</taxon>
        <taxon>Embryophyta</taxon>
        <taxon>Tracheophyta</taxon>
        <taxon>Spermatophyta</taxon>
        <taxon>Magnoliopsida</taxon>
        <taxon>eudicotyledons</taxon>
        <taxon>Gunneridae</taxon>
        <taxon>Pentapetalae</taxon>
        <taxon>rosids</taxon>
        <taxon>fabids</taxon>
        <taxon>Fagales</taxon>
        <taxon>Fagaceae</taxon>
        <taxon>Quercus</taxon>
    </lineage>
</organism>
<keyword evidence="1" id="KW-1133">Transmembrane helix</keyword>
<evidence type="ECO:0000313" key="2">
    <source>
        <dbReference type="EMBL" id="KAK7853673.1"/>
    </source>
</evidence>
<evidence type="ECO:0000313" key="3">
    <source>
        <dbReference type="Proteomes" id="UP000237347"/>
    </source>
</evidence>
<dbReference type="GO" id="GO:0016020">
    <property type="term" value="C:membrane"/>
    <property type="evidence" value="ECO:0007669"/>
    <property type="project" value="TreeGrafter"/>
</dbReference>
<keyword evidence="3" id="KW-1185">Reference proteome</keyword>
<reference evidence="2 3" key="1">
    <citation type="journal article" date="2018" name="Sci. Data">
        <title>The draft genome sequence of cork oak.</title>
        <authorList>
            <person name="Ramos A.M."/>
            <person name="Usie A."/>
            <person name="Barbosa P."/>
            <person name="Barros P.M."/>
            <person name="Capote T."/>
            <person name="Chaves I."/>
            <person name="Simoes F."/>
            <person name="Abreu I."/>
            <person name="Carrasquinho I."/>
            <person name="Faro C."/>
            <person name="Guimaraes J.B."/>
            <person name="Mendonca D."/>
            <person name="Nobrega F."/>
            <person name="Rodrigues L."/>
            <person name="Saibo N.J.M."/>
            <person name="Varela M.C."/>
            <person name="Egas C."/>
            <person name="Matos J."/>
            <person name="Miguel C.M."/>
            <person name="Oliveira M.M."/>
            <person name="Ricardo C.P."/>
            <person name="Goncalves S."/>
        </authorList>
    </citation>
    <scope>NUCLEOTIDE SEQUENCE [LARGE SCALE GENOMIC DNA]</scope>
    <source>
        <strain evidence="3">cv. HL8</strain>
    </source>
</reference>
<accession>A0AAW0LRK8</accession>